<evidence type="ECO:0000313" key="6">
    <source>
        <dbReference type="Proteomes" id="UP000279029"/>
    </source>
</evidence>
<keyword evidence="6" id="KW-1185">Reference proteome</keyword>
<dbReference type="KEGG" id="cbar:PATL70BA_2982"/>
<dbReference type="GO" id="GO:0043565">
    <property type="term" value="F:sequence-specific DNA binding"/>
    <property type="evidence" value="ECO:0007669"/>
    <property type="project" value="InterPro"/>
</dbReference>
<dbReference type="SMART" id="SM00342">
    <property type="entry name" value="HTH_ARAC"/>
    <property type="match status" value="1"/>
</dbReference>
<dbReference type="GO" id="GO:0003700">
    <property type="term" value="F:DNA-binding transcription factor activity"/>
    <property type="evidence" value="ECO:0007669"/>
    <property type="project" value="InterPro"/>
</dbReference>
<keyword evidence="2" id="KW-0238">DNA-binding</keyword>
<dbReference type="OrthoDB" id="9801721at2"/>
<dbReference type="EMBL" id="LR130778">
    <property type="protein sequence ID" value="VDN48893.1"/>
    <property type="molecule type" value="Genomic_DNA"/>
</dbReference>
<evidence type="ECO:0000256" key="2">
    <source>
        <dbReference type="ARBA" id="ARBA00023125"/>
    </source>
</evidence>
<dbReference type="PROSITE" id="PS01124">
    <property type="entry name" value="HTH_ARAC_FAMILY_2"/>
    <property type="match status" value="1"/>
</dbReference>
<dbReference type="PANTHER" id="PTHR47504:SF5">
    <property type="entry name" value="RIGHT ORIGIN-BINDING PROTEIN"/>
    <property type="match status" value="1"/>
</dbReference>
<dbReference type="InterPro" id="IPR050959">
    <property type="entry name" value="MarA-like"/>
</dbReference>
<dbReference type="InterPro" id="IPR018060">
    <property type="entry name" value="HTH_AraC"/>
</dbReference>
<evidence type="ECO:0000313" key="5">
    <source>
        <dbReference type="EMBL" id="VDN48893.1"/>
    </source>
</evidence>
<organism evidence="5 6">
    <name type="scientific">Petrocella atlantisensis</name>
    <dbReference type="NCBI Taxonomy" id="2173034"/>
    <lineage>
        <taxon>Bacteria</taxon>
        <taxon>Bacillati</taxon>
        <taxon>Bacillota</taxon>
        <taxon>Clostridia</taxon>
        <taxon>Lachnospirales</taxon>
        <taxon>Vallitaleaceae</taxon>
        <taxon>Petrocella</taxon>
    </lineage>
</organism>
<dbReference type="SUPFAM" id="SSF46689">
    <property type="entry name" value="Homeodomain-like"/>
    <property type="match status" value="2"/>
</dbReference>
<protein>
    <recommendedName>
        <fullName evidence="4">HTH araC/xylS-type domain-containing protein</fullName>
    </recommendedName>
</protein>
<accession>A0A3P7PFS8</accession>
<name>A0A3P7PFS8_9FIRM</name>
<evidence type="ECO:0000259" key="4">
    <source>
        <dbReference type="PROSITE" id="PS01124"/>
    </source>
</evidence>
<dbReference type="Gene3D" id="1.10.10.60">
    <property type="entry name" value="Homeodomain-like"/>
    <property type="match status" value="2"/>
</dbReference>
<dbReference type="Proteomes" id="UP000279029">
    <property type="component" value="Chromosome"/>
</dbReference>
<keyword evidence="3" id="KW-0804">Transcription</keyword>
<dbReference type="InterPro" id="IPR009057">
    <property type="entry name" value="Homeodomain-like_sf"/>
</dbReference>
<dbReference type="PANTHER" id="PTHR47504">
    <property type="entry name" value="RIGHT ORIGIN-BINDING PROTEIN"/>
    <property type="match status" value="1"/>
</dbReference>
<dbReference type="InterPro" id="IPR018062">
    <property type="entry name" value="HTH_AraC-typ_CS"/>
</dbReference>
<proteinExistence type="predicted"/>
<reference evidence="5 6" key="1">
    <citation type="submission" date="2018-09" db="EMBL/GenBank/DDBJ databases">
        <authorList>
            <person name="Postec A."/>
        </authorList>
    </citation>
    <scope>NUCLEOTIDE SEQUENCE [LARGE SCALE GENOMIC DNA]</scope>
    <source>
        <strain evidence="5">70B-A</strain>
    </source>
</reference>
<evidence type="ECO:0000256" key="1">
    <source>
        <dbReference type="ARBA" id="ARBA00023015"/>
    </source>
</evidence>
<dbReference type="RefSeq" id="WP_125137959.1">
    <property type="nucleotide sequence ID" value="NZ_LR130778.1"/>
</dbReference>
<dbReference type="AlphaFoldDB" id="A0A3P7PFS8"/>
<feature type="domain" description="HTH araC/xylS-type" evidence="4">
    <location>
        <begin position="7"/>
        <end position="104"/>
    </location>
</feature>
<dbReference type="Pfam" id="PF12833">
    <property type="entry name" value="HTH_18"/>
    <property type="match status" value="1"/>
</dbReference>
<gene>
    <name evidence="5" type="ORF">PATL70BA_2982</name>
</gene>
<evidence type="ECO:0000256" key="3">
    <source>
        <dbReference type="ARBA" id="ARBA00023163"/>
    </source>
</evidence>
<sequence length="287" mass="34568">MYEEMMEASLDYIEENLFDNLSLKRISDHFNMSSFHFSRIFSFMIGEPYRQYLLKRKMSHSLVMLNDNASIIDTAYSYGFTYPESYTRAFKQVFGISPKKYQSNKNLIQPYGIGKVITRDLVNFKGELYIRSDYEFMESQRFYFDEIKIDKSNPNWMKDIYQAGDCFLENTQDLPFINQRYYFNSVKCEEYQMKYAIRFMKLTNKKVAQPDDKIIIEEGGWFAKFHYVGKIKDIYDSLEIDVKRWIERKDEKLEYVGNGIIIRYELSDLSQFDIMVRLKRKLNRLKE</sequence>
<keyword evidence="1" id="KW-0805">Transcription regulation</keyword>
<dbReference type="PROSITE" id="PS00041">
    <property type="entry name" value="HTH_ARAC_FAMILY_1"/>
    <property type="match status" value="1"/>
</dbReference>